<organism evidence="1 2">
    <name type="scientific">Eumeta variegata</name>
    <name type="common">Bagworm moth</name>
    <name type="synonym">Eumeta japonica</name>
    <dbReference type="NCBI Taxonomy" id="151549"/>
    <lineage>
        <taxon>Eukaryota</taxon>
        <taxon>Metazoa</taxon>
        <taxon>Ecdysozoa</taxon>
        <taxon>Arthropoda</taxon>
        <taxon>Hexapoda</taxon>
        <taxon>Insecta</taxon>
        <taxon>Pterygota</taxon>
        <taxon>Neoptera</taxon>
        <taxon>Endopterygota</taxon>
        <taxon>Lepidoptera</taxon>
        <taxon>Glossata</taxon>
        <taxon>Ditrysia</taxon>
        <taxon>Tineoidea</taxon>
        <taxon>Psychidae</taxon>
        <taxon>Oiketicinae</taxon>
        <taxon>Eumeta</taxon>
    </lineage>
</organism>
<dbReference type="Proteomes" id="UP000299102">
    <property type="component" value="Unassembled WGS sequence"/>
</dbReference>
<accession>A0A4C1UED8</accession>
<keyword evidence="2" id="KW-1185">Reference proteome</keyword>
<dbReference type="AlphaFoldDB" id="A0A4C1UED8"/>
<gene>
    <name evidence="1" type="ORF">EVAR_20801_1</name>
</gene>
<reference evidence="1 2" key="1">
    <citation type="journal article" date="2019" name="Commun. Biol.">
        <title>The bagworm genome reveals a unique fibroin gene that provides high tensile strength.</title>
        <authorList>
            <person name="Kono N."/>
            <person name="Nakamura H."/>
            <person name="Ohtoshi R."/>
            <person name="Tomita M."/>
            <person name="Numata K."/>
            <person name="Arakawa K."/>
        </authorList>
    </citation>
    <scope>NUCLEOTIDE SEQUENCE [LARGE SCALE GENOMIC DNA]</scope>
</reference>
<comment type="caution">
    <text evidence="1">The sequence shown here is derived from an EMBL/GenBank/DDBJ whole genome shotgun (WGS) entry which is preliminary data.</text>
</comment>
<protein>
    <submittedName>
        <fullName evidence="1">Uncharacterized protein</fullName>
    </submittedName>
</protein>
<dbReference type="EMBL" id="BGZK01000162">
    <property type="protein sequence ID" value="GBP24477.1"/>
    <property type="molecule type" value="Genomic_DNA"/>
</dbReference>
<proteinExistence type="predicted"/>
<evidence type="ECO:0000313" key="1">
    <source>
        <dbReference type="EMBL" id="GBP24477.1"/>
    </source>
</evidence>
<evidence type="ECO:0000313" key="2">
    <source>
        <dbReference type="Proteomes" id="UP000299102"/>
    </source>
</evidence>
<sequence>MLCRYITSELCNDEQNKKVYGVAFPVSIFKFAGETSVVVCMCDISIAGRRTLIGQPHGWRGACAYSSTRSKPNTGALVPRYQGRRT</sequence>
<name>A0A4C1UED8_EUMVA</name>